<accession>A0A318EAK5</accession>
<comment type="caution">
    <text evidence="2">The sequence shown here is derived from an EMBL/GenBank/DDBJ whole genome shotgun (WGS) entry which is preliminary data.</text>
</comment>
<sequence>MGADTSGPIRQLAYVVDDLDASIDRWVRLHGVGPWTVFRNAAMRGSCRGEPTEVRMHVALSYRDELQIELIQSLSRTPSPYQHADGRPRRGMHHIAWHSTDLDRDIADAKRRGLAPVFEAGNGVVRVADFEAPDESGPLYELIEAVPAVLDGFADGCRQCADWDGITAIAADFDLGKPASP</sequence>
<protein>
    <submittedName>
        <fullName evidence="2">Glyoxalase/bleomycin resistance protein/dioxygenase superfamily protein</fullName>
    </submittedName>
</protein>
<name>A0A318EAK5_9GAMM</name>
<dbReference type="InterPro" id="IPR037523">
    <property type="entry name" value="VOC_core"/>
</dbReference>
<keyword evidence="2" id="KW-0223">Dioxygenase</keyword>
<dbReference type="AlphaFoldDB" id="A0A318EAK5"/>
<proteinExistence type="predicted"/>
<organism evidence="2 3">
    <name type="scientific">Sinimarinibacterium flocculans</name>
    <dbReference type="NCBI Taxonomy" id="985250"/>
    <lineage>
        <taxon>Bacteria</taxon>
        <taxon>Pseudomonadati</taxon>
        <taxon>Pseudomonadota</taxon>
        <taxon>Gammaproteobacteria</taxon>
        <taxon>Nevskiales</taxon>
        <taxon>Nevskiaceae</taxon>
        <taxon>Sinimarinibacterium</taxon>
    </lineage>
</organism>
<evidence type="ECO:0000313" key="3">
    <source>
        <dbReference type="Proteomes" id="UP000248330"/>
    </source>
</evidence>
<reference evidence="2 3" key="1">
    <citation type="submission" date="2018-04" db="EMBL/GenBank/DDBJ databases">
        <title>Genomic Encyclopedia of Type Strains, Phase IV (KMG-IV): sequencing the most valuable type-strain genomes for metagenomic binning, comparative biology and taxonomic classification.</title>
        <authorList>
            <person name="Goeker M."/>
        </authorList>
    </citation>
    <scope>NUCLEOTIDE SEQUENCE [LARGE SCALE GENOMIC DNA]</scope>
    <source>
        <strain evidence="2 3">DSM 104150</strain>
    </source>
</reference>
<evidence type="ECO:0000313" key="2">
    <source>
        <dbReference type="EMBL" id="PXV64243.1"/>
    </source>
</evidence>
<dbReference type="SUPFAM" id="SSF54593">
    <property type="entry name" value="Glyoxalase/Bleomycin resistance protein/Dihydroxybiphenyl dioxygenase"/>
    <property type="match status" value="1"/>
</dbReference>
<dbReference type="Pfam" id="PF13669">
    <property type="entry name" value="Glyoxalase_4"/>
    <property type="match status" value="1"/>
</dbReference>
<dbReference type="Proteomes" id="UP000248330">
    <property type="component" value="Unassembled WGS sequence"/>
</dbReference>
<dbReference type="PROSITE" id="PS51819">
    <property type="entry name" value="VOC"/>
    <property type="match status" value="1"/>
</dbReference>
<gene>
    <name evidence="2" type="ORF">C8D93_11337</name>
</gene>
<dbReference type="RefSeq" id="WP_110266703.1">
    <property type="nucleotide sequence ID" value="NZ_CAWNXA010000013.1"/>
</dbReference>
<dbReference type="GO" id="GO:0051213">
    <property type="term" value="F:dioxygenase activity"/>
    <property type="evidence" value="ECO:0007669"/>
    <property type="project" value="UniProtKB-KW"/>
</dbReference>
<keyword evidence="2" id="KW-0560">Oxidoreductase</keyword>
<feature type="domain" description="VOC" evidence="1">
    <location>
        <begin position="8"/>
        <end position="145"/>
    </location>
</feature>
<keyword evidence="3" id="KW-1185">Reference proteome</keyword>
<dbReference type="InterPro" id="IPR029068">
    <property type="entry name" value="Glyas_Bleomycin-R_OHBP_Dase"/>
</dbReference>
<dbReference type="OrthoDB" id="9792173at2"/>
<dbReference type="EMBL" id="QICN01000013">
    <property type="protein sequence ID" value="PXV64243.1"/>
    <property type="molecule type" value="Genomic_DNA"/>
</dbReference>
<evidence type="ECO:0000259" key="1">
    <source>
        <dbReference type="PROSITE" id="PS51819"/>
    </source>
</evidence>
<dbReference type="Gene3D" id="3.10.180.10">
    <property type="entry name" value="2,3-Dihydroxybiphenyl 1,2-Dioxygenase, domain 1"/>
    <property type="match status" value="1"/>
</dbReference>